<comment type="subcellular location">
    <subcellularLocation>
        <location evidence="2">Chromosome</location>
        <location evidence="2">Telomere</location>
    </subcellularLocation>
    <subcellularLocation>
        <location evidence="1 10">Nucleus</location>
    </subcellularLocation>
</comment>
<sequence length="371" mass="42607">MEADPVASDDESPSLLWGLDPVFSAFARLYIKDILEMRESCQVPGIYIFNSHPIFQVDVLGIVVFRREREDFFSYGVDDGTGVINCLCWKNDKWRDQDEPVKWDRTVGASGAFNVEEHVRKLQQAQRCRSTLEIGDLIRVRGSVKTFRGNREIMSSFYYKVNDPVMEVQISWMMELPKLYQKCYLKPFKLPSVTTESSSTDGSGACFPSLLGQASQTLKDFLKEKEVKRFRSYDVEHLLHPLIPQLSSKLEGEQASAAGPSVPTQLRQLLTETLQLLQQEGTIFRKIISPDQLYNVTEQDKDLHMLIRDIIREDSKLEKYAEKGCHVLHIQSSARQRYSQNLSREVLDVALKFLECNSDIISTTDYHYTVL</sequence>
<evidence type="ECO:0000256" key="1">
    <source>
        <dbReference type="ARBA" id="ARBA00004123"/>
    </source>
</evidence>
<evidence type="ECO:0000256" key="3">
    <source>
        <dbReference type="ARBA" id="ARBA00017411"/>
    </source>
</evidence>
<accession>A0AAY4EZY6</accession>
<dbReference type="InterPro" id="IPR015253">
    <property type="entry name" value="CST_STN1_C"/>
</dbReference>
<dbReference type="PANTHER" id="PTHR13989:SF33">
    <property type="entry name" value="CST COMPLEX SUBUNIT STN1"/>
    <property type="match status" value="1"/>
</dbReference>
<dbReference type="AlphaFoldDB" id="A0AAY4EZY6"/>
<keyword evidence="7 10" id="KW-0539">Nucleus</keyword>
<keyword evidence="5 10" id="KW-0779">Telomere</keyword>
<dbReference type="Gene3D" id="2.40.50.140">
    <property type="entry name" value="Nucleic acid-binding proteins"/>
    <property type="match status" value="1"/>
</dbReference>
<dbReference type="SUPFAM" id="SSF46785">
    <property type="entry name" value="Winged helix' DNA-binding domain"/>
    <property type="match status" value="1"/>
</dbReference>
<evidence type="ECO:0000256" key="9">
    <source>
        <dbReference type="ARBA" id="ARBA00030852"/>
    </source>
</evidence>
<reference evidence="12" key="2">
    <citation type="submission" date="2025-08" db="UniProtKB">
        <authorList>
            <consortium name="Ensembl"/>
        </authorList>
    </citation>
    <scope>IDENTIFICATION</scope>
</reference>
<dbReference type="FunFam" id="2.40.50.140:FF:000181">
    <property type="entry name" value="CST complex subunit STN1"/>
    <property type="match status" value="1"/>
</dbReference>
<dbReference type="GO" id="GO:0016233">
    <property type="term" value="P:telomere capping"/>
    <property type="evidence" value="ECO:0007669"/>
    <property type="project" value="InterPro"/>
</dbReference>
<dbReference type="InterPro" id="IPR012340">
    <property type="entry name" value="NA-bd_OB-fold"/>
</dbReference>
<dbReference type="GeneTree" id="ENSGT00390000000909"/>
<dbReference type="GeneID" id="114785361"/>
<evidence type="ECO:0000256" key="5">
    <source>
        <dbReference type="ARBA" id="ARBA00022895"/>
    </source>
</evidence>
<gene>
    <name evidence="12" type="primary">STN1</name>
</gene>
<feature type="domain" description="Stn1 C-terminal" evidence="11">
    <location>
        <begin position="215"/>
        <end position="371"/>
    </location>
</feature>
<evidence type="ECO:0000256" key="2">
    <source>
        <dbReference type="ARBA" id="ARBA00004574"/>
    </source>
</evidence>
<dbReference type="RefSeq" id="XP_028827345.1">
    <property type="nucleotide sequence ID" value="XM_028971512.1"/>
</dbReference>
<keyword evidence="6 10" id="KW-0238">DNA-binding</keyword>
<dbReference type="FunFam" id="1.10.10.10:FF:000275">
    <property type="entry name" value="CST complex subunit STN1"/>
    <property type="match status" value="1"/>
</dbReference>
<dbReference type="GO" id="GO:0043047">
    <property type="term" value="F:single-stranded telomeric DNA binding"/>
    <property type="evidence" value="ECO:0007669"/>
    <property type="project" value="UniProtKB-UniRule"/>
</dbReference>
<organism evidence="12 13">
    <name type="scientific">Denticeps clupeoides</name>
    <name type="common">denticle herring</name>
    <dbReference type="NCBI Taxonomy" id="299321"/>
    <lineage>
        <taxon>Eukaryota</taxon>
        <taxon>Metazoa</taxon>
        <taxon>Chordata</taxon>
        <taxon>Craniata</taxon>
        <taxon>Vertebrata</taxon>
        <taxon>Euteleostomi</taxon>
        <taxon>Actinopterygii</taxon>
        <taxon>Neopterygii</taxon>
        <taxon>Teleostei</taxon>
        <taxon>Clupei</taxon>
        <taxon>Clupeiformes</taxon>
        <taxon>Denticipitoidei</taxon>
        <taxon>Denticipitidae</taxon>
        <taxon>Denticeps</taxon>
    </lineage>
</organism>
<evidence type="ECO:0000259" key="11">
    <source>
        <dbReference type="Pfam" id="PF09170"/>
    </source>
</evidence>
<evidence type="ECO:0000313" key="12">
    <source>
        <dbReference type="Ensembl" id="ENSDCDP00010062998.1"/>
    </source>
</evidence>
<reference evidence="12" key="3">
    <citation type="submission" date="2025-09" db="UniProtKB">
        <authorList>
            <consortium name="Ensembl"/>
        </authorList>
    </citation>
    <scope>IDENTIFICATION</scope>
</reference>
<dbReference type="Pfam" id="PF09170">
    <property type="entry name" value="STN1_2"/>
    <property type="match status" value="1"/>
</dbReference>
<keyword evidence="4 10" id="KW-0158">Chromosome</keyword>
<dbReference type="InterPro" id="IPR036390">
    <property type="entry name" value="WH_DNA-bd_sf"/>
</dbReference>
<dbReference type="GO" id="GO:0010833">
    <property type="term" value="P:telomere maintenance via telomere lengthening"/>
    <property type="evidence" value="ECO:0007669"/>
    <property type="project" value="UniProtKB-UniRule"/>
</dbReference>
<dbReference type="InterPro" id="IPR014647">
    <property type="entry name" value="Stn1"/>
</dbReference>
<evidence type="ECO:0000256" key="7">
    <source>
        <dbReference type="ARBA" id="ARBA00023242"/>
    </source>
</evidence>
<dbReference type="GO" id="GO:1990879">
    <property type="term" value="C:CST complex"/>
    <property type="evidence" value="ECO:0007669"/>
    <property type="project" value="InterPro"/>
</dbReference>
<name>A0AAY4EZY6_9TELE</name>
<dbReference type="SUPFAM" id="SSF50249">
    <property type="entry name" value="Nucleic acid-binding proteins"/>
    <property type="match status" value="1"/>
</dbReference>
<dbReference type="InterPro" id="IPR036388">
    <property type="entry name" value="WH-like_DNA-bd_sf"/>
</dbReference>
<evidence type="ECO:0000313" key="13">
    <source>
        <dbReference type="Proteomes" id="UP000694580"/>
    </source>
</evidence>
<dbReference type="PANTHER" id="PTHR13989">
    <property type="entry name" value="REPLICATION PROTEIN A-RELATED"/>
    <property type="match status" value="1"/>
</dbReference>
<proteinExistence type="predicted"/>
<dbReference type="InterPro" id="IPR040260">
    <property type="entry name" value="RFA2-like"/>
</dbReference>
<dbReference type="InterPro" id="IPR042082">
    <property type="entry name" value="CST_Stn1_wHTH1_sf"/>
</dbReference>
<comment type="subunit">
    <text evidence="10">Component of the CST complex.</text>
</comment>
<reference evidence="12 13" key="1">
    <citation type="submission" date="2020-06" db="EMBL/GenBank/DDBJ databases">
        <authorList>
            <consortium name="Wellcome Sanger Institute Data Sharing"/>
        </authorList>
    </citation>
    <scope>NUCLEOTIDE SEQUENCE [LARGE SCALE GENOMIC DNA]</scope>
</reference>
<evidence type="ECO:0000256" key="10">
    <source>
        <dbReference type="PIRNR" id="PIRNR036950"/>
    </source>
</evidence>
<evidence type="ECO:0000256" key="6">
    <source>
        <dbReference type="ARBA" id="ARBA00023125"/>
    </source>
</evidence>
<evidence type="ECO:0000256" key="8">
    <source>
        <dbReference type="ARBA" id="ARBA00030039"/>
    </source>
</evidence>
<comment type="function">
    <text evidence="10">Component of the CST complex. The CST complex binds single-stranded DNA with high affinity in a sequence-independent manner, while isolated subunits bind DNA with low affinity by themselves.</text>
</comment>
<protein>
    <recommendedName>
        <fullName evidence="3 10">CST complex subunit STN1</fullName>
    </recommendedName>
    <alternativeName>
        <fullName evidence="9 10">Oligonucleotide/oligosaccharide-binding fold-containing protein 1</fullName>
    </alternativeName>
    <alternativeName>
        <fullName evidence="8 10">Suppressor of cdc thirteen homolog</fullName>
    </alternativeName>
</protein>
<dbReference type="Proteomes" id="UP000694580">
    <property type="component" value="Chromosome 3"/>
</dbReference>
<dbReference type="Gene3D" id="1.10.10.980">
    <property type="entry name" value="CST, Suppressor of Cdc13 homolog, complex subunit STN1, N-terminal domain"/>
    <property type="match status" value="1"/>
</dbReference>
<dbReference type="Ensembl" id="ENSDCDT00010073802.1">
    <property type="protein sequence ID" value="ENSDCDP00010062998.1"/>
    <property type="gene ID" value="ENSDCDG00010034429.1"/>
</dbReference>
<evidence type="ECO:0000256" key="4">
    <source>
        <dbReference type="ARBA" id="ARBA00022454"/>
    </source>
</evidence>
<dbReference type="PIRSF" id="PIRSF036950">
    <property type="entry name" value="UCP036950"/>
    <property type="match status" value="1"/>
</dbReference>
<keyword evidence="13" id="KW-1185">Reference proteome</keyword>
<dbReference type="CDD" id="cd04483">
    <property type="entry name" value="hOBFC1_like"/>
    <property type="match status" value="1"/>
</dbReference>
<dbReference type="Gene3D" id="1.10.10.10">
    <property type="entry name" value="Winged helix-like DNA-binding domain superfamily/Winged helix DNA-binding domain"/>
    <property type="match status" value="1"/>
</dbReference>